<dbReference type="InterPro" id="IPR000719">
    <property type="entry name" value="Prot_kinase_dom"/>
</dbReference>
<keyword evidence="5" id="KW-1185">Reference proteome</keyword>
<feature type="region of interest" description="Disordered" evidence="2">
    <location>
        <begin position="368"/>
        <end position="395"/>
    </location>
</feature>
<dbReference type="SMART" id="SM00220">
    <property type="entry name" value="S_TKc"/>
    <property type="match status" value="1"/>
</dbReference>
<feature type="domain" description="Protein kinase" evidence="3">
    <location>
        <begin position="1"/>
        <end position="209"/>
    </location>
</feature>
<dbReference type="EMBL" id="JAHRHJ020000001">
    <property type="protein sequence ID" value="KAH9330432.1"/>
    <property type="molecule type" value="Genomic_DNA"/>
</dbReference>
<comment type="caution">
    <text evidence="4">The sequence shown here is derived from an EMBL/GenBank/DDBJ whole genome shotgun (WGS) entry which is preliminary data.</text>
</comment>
<dbReference type="AlphaFoldDB" id="A0AA38GWJ2"/>
<dbReference type="PROSITE" id="PS50011">
    <property type="entry name" value="PROTEIN_KINASE_DOM"/>
    <property type="match status" value="1"/>
</dbReference>
<evidence type="ECO:0000256" key="1">
    <source>
        <dbReference type="ARBA" id="ARBA00008874"/>
    </source>
</evidence>
<evidence type="ECO:0000259" key="3">
    <source>
        <dbReference type="PROSITE" id="PS50011"/>
    </source>
</evidence>
<dbReference type="SUPFAM" id="SSF56112">
    <property type="entry name" value="Protein kinase-like (PK-like)"/>
    <property type="match status" value="1"/>
</dbReference>
<evidence type="ECO:0000256" key="2">
    <source>
        <dbReference type="SAM" id="MobiDB-lite"/>
    </source>
</evidence>
<evidence type="ECO:0000313" key="4">
    <source>
        <dbReference type="EMBL" id="KAH9330432.1"/>
    </source>
</evidence>
<gene>
    <name evidence="4" type="ORF">KI387_002540</name>
</gene>
<dbReference type="GO" id="GO:0043539">
    <property type="term" value="F:protein serine/threonine kinase activator activity"/>
    <property type="evidence" value="ECO:0007669"/>
    <property type="project" value="InterPro"/>
</dbReference>
<dbReference type="FunFam" id="1.10.510.10:FF:000947">
    <property type="entry name" value="serine/threonine-protein kinase OSR1"/>
    <property type="match status" value="1"/>
</dbReference>
<dbReference type="Proteomes" id="UP000824469">
    <property type="component" value="Unassembled WGS sequence"/>
</dbReference>
<dbReference type="OMA" id="VERIECI"/>
<proteinExistence type="inferred from homology"/>
<accession>A0AA38GWJ2</accession>
<dbReference type="InterPro" id="IPR011009">
    <property type="entry name" value="Kinase-like_dom_sf"/>
</dbReference>
<dbReference type="InterPro" id="IPR047173">
    <property type="entry name" value="STRAD_A/B-like"/>
</dbReference>
<feature type="non-terminal residue" evidence="4">
    <location>
        <position position="1"/>
    </location>
</feature>
<dbReference type="GO" id="GO:0005524">
    <property type="term" value="F:ATP binding"/>
    <property type="evidence" value="ECO:0007669"/>
    <property type="project" value="InterPro"/>
</dbReference>
<reference evidence="4 5" key="1">
    <citation type="journal article" date="2021" name="Nat. Plants">
        <title>The Taxus genome provides insights into paclitaxel biosynthesis.</title>
        <authorList>
            <person name="Xiong X."/>
            <person name="Gou J."/>
            <person name="Liao Q."/>
            <person name="Li Y."/>
            <person name="Zhou Q."/>
            <person name="Bi G."/>
            <person name="Li C."/>
            <person name="Du R."/>
            <person name="Wang X."/>
            <person name="Sun T."/>
            <person name="Guo L."/>
            <person name="Liang H."/>
            <person name="Lu P."/>
            <person name="Wu Y."/>
            <person name="Zhang Z."/>
            <person name="Ro D.K."/>
            <person name="Shang Y."/>
            <person name="Huang S."/>
            <person name="Yan J."/>
        </authorList>
    </citation>
    <scope>NUCLEOTIDE SEQUENCE [LARGE SCALE GENOMIC DNA]</scope>
    <source>
        <strain evidence="4">Ta-2019</strain>
    </source>
</reference>
<feature type="compositionally biased region" description="Basic and acidic residues" evidence="2">
    <location>
        <begin position="376"/>
        <end position="389"/>
    </location>
</feature>
<organism evidence="4 5">
    <name type="scientific">Taxus chinensis</name>
    <name type="common">Chinese yew</name>
    <name type="synonym">Taxus wallichiana var. chinensis</name>
    <dbReference type="NCBI Taxonomy" id="29808"/>
    <lineage>
        <taxon>Eukaryota</taxon>
        <taxon>Viridiplantae</taxon>
        <taxon>Streptophyta</taxon>
        <taxon>Embryophyta</taxon>
        <taxon>Tracheophyta</taxon>
        <taxon>Spermatophyta</taxon>
        <taxon>Pinopsida</taxon>
        <taxon>Pinidae</taxon>
        <taxon>Conifers II</taxon>
        <taxon>Cupressales</taxon>
        <taxon>Taxaceae</taxon>
        <taxon>Taxus</taxon>
    </lineage>
</organism>
<dbReference type="GO" id="GO:0004672">
    <property type="term" value="F:protein kinase activity"/>
    <property type="evidence" value="ECO:0007669"/>
    <property type="project" value="InterPro"/>
</dbReference>
<dbReference type="Gene3D" id="3.30.200.20">
    <property type="entry name" value="Phosphorylase Kinase, domain 1"/>
    <property type="match status" value="1"/>
</dbReference>
<name>A0AA38GWJ2_TAXCH</name>
<dbReference type="PANTHER" id="PTHR48014:SF10">
    <property type="entry name" value="PROTEIN KINASE SUPERFAMILY PROTEIN"/>
    <property type="match status" value="1"/>
</dbReference>
<dbReference type="PANTHER" id="PTHR48014">
    <property type="entry name" value="SERINE/THREONINE-PROTEIN KINASE FRAY2"/>
    <property type="match status" value="1"/>
</dbReference>
<comment type="similarity">
    <text evidence="1">Belongs to the protein kinase superfamily. STE Ser/Thr protein kinase family. STE20 subfamily.</text>
</comment>
<sequence length="395" mass="44490">DGIRSEVQTMSLIDHPNVLRAHCSFVADRSLWVVMPYMSGGSCLHIMKSAYPDGFEEPVIATFLREALKALGYLHSHGHIHRDVKAGNILVDVNGAVKLADFGVSACMFESGDRQRSRNTFVGTPCWMAPEVMEQLHGYDFKADIWSFGITALELAHGHAPFSKYPPMKVLLMTLQNAPPGLDYERDKRFSKDPSKRPSATKLLKHRFFKHARSNDYIARMVLDGLPPLGERLRNLKLREMNRVAQNKMAYEEKEERSQSEYICGISAWNFDLEDLKAQAALIQDDDEIPSAKEHPVESKPIGEKSELIGVSSNSDSRLTINSLRVENTGKDEDHNIRVQPAPLSSTLLPQMIKVLKDQFDISDDDMDACSPTGKESMKPQHSRLEALQRQRGLF</sequence>
<dbReference type="Pfam" id="PF00069">
    <property type="entry name" value="Pkinase"/>
    <property type="match status" value="1"/>
</dbReference>
<dbReference type="Gene3D" id="1.10.510.10">
    <property type="entry name" value="Transferase(Phosphotransferase) domain 1"/>
    <property type="match status" value="1"/>
</dbReference>
<evidence type="ECO:0000313" key="5">
    <source>
        <dbReference type="Proteomes" id="UP000824469"/>
    </source>
</evidence>
<protein>
    <recommendedName>
        <fullName evidence="3">Protein kinase domain-containing protein</fullName>
    </recommendedName>
</protein>